<evidence type="ECO:0000259" key="1">
    <source>
        <dbReference type="Pfam" id="PF07589"/>
    </source>
</evidence>
<dbReference type="Proteomes" id="UP000284006">
    <property type="component" value="Unassembled WGS sequence"/>
</dbReference>
<keyword evidence="3" id="KW-1185">Reference proteome</keyword>
<dbReference type="InterPro" id="IPR013320">
    <property type="entry name" value="ConA-like_dom_sf"/>
</dbReference>
<dbReference type="SUPFAM" id="SSF49899">
    <property type="entry name" value="Concanavalin A-like lectins/glucanases"/>
    <property type="match status" value="1"/>
</dbReference>
<proteinExistence type="predicted"/>
<evidence type="ECO:0000313" key="3">
    <source>
        <dbReference type="Proteomes" id="UP000284006"/>
    </source>
</evidence>
<organism evidence="2 3">
    <name type="scientific">Massilia cavernae</name>
    <dbReference type="NCBI Taxonomy" id="2320864"/>
    <lineage>
        <taxon>Bacteria</taxon>
        <taxon>Pseudomonadati</taxon>
        <taxon>Pseudomonadota</taxon>
        <taxon>Betaproteobacteria</taxon>
        <taxon>Burkholderiales</taxon>
        <taxon>Oxalobacteraceae</taxon>
        <taxon>Telluria group</taxon>
        <taxon>Massilia</taxon>
    </lineage>
</organism>
<name>A0A418Y645_9BURK</name>
<dbReference type="InterPro" id="IPR013424">
    <property type="entry name" value="Ice-binding_C"/>
</dbReference>
<comment type="caution">
    <text evidence="2">The sequence shown here is derived from an EMBL/GenBank/DDBJ whole genome shotgun (WGS) entry which is preliminary data.</text>
</comment>
<dbReference type="Gene3D" id="2.60.120.200">
    <property type="match status" value="1"/>
</dbReference>
<sequence>MTQAFVNKELVLSFNDTNGVLKFSTNFANFFMDEGANGGEASAGKVDYLRIFDTALTSAEVAALEAPVAPVNDVPEPATAALMLFGVGMLGVARRRKSAA</sequence>
<gene>
    <name evidence="2" type="ORF">D3872_05360</name>
</gene>
<dbReference type="OrthoDB" id="8758768at2"/>
<accession>A0A418Y645</accession>
<protein>
    <submittedName>
        <fullName evidence="2">PEP-CTERM sorting domain-containing protein</fullName>
    </submittedName>
</protein>
<dbReference type="EMBL" id="QYUP01000058">
    <property type="protein sequence ID" value="RJG22530.1"/>
    <property type="molecule type" value="Genomic_DNA"/>
</dbReference>
<dbReference type="NCBIfam" id="TIGR02595">
    <property type="entry name" value="PEP_CTERM"/>
    <property type="match status" value="1"/>
</dbReference>
<dbReference type="Pfam" id="PF07589">
    <property type="entry name" value="PEP-CTERM"/>
    <property type="match status" value="1"/>
</dbReference>
<reference evidence="2 3" key="1">
    <citation type="submission" date="2018-09" db="EMBL/GenBank/DDBJ databases">
        <authorList>
            <person name="Zhu H."/>
        </authorList>
    </citation>
    <scope>NUCLEOTIDE SEQUENCE [LARGE SCALE GENOMIC DNA]</scope>
    <source>
        <strain evidence="2 3">K1S02-61</strain>
    </source>
</reference>
<feature type="domain" description="Ice-binding protein C-terminal" evidence="1">
    <location>
        <begin position="73"/>
        <end position="97"/>
    </location>
</feature>
<dbReference type="AlphaFoldDB" id="A0A418Y645"/>
<evidence type="ECO:0000313" key="2">
    <source>
        <dbReference type="EMBL" id="RJG22530.1"/>
    </source>
</evidence>